<dbReference type="PANTHER" id="PTHR22550">
    <property type="entry name" value="SPORE GERMINATION PROTEIN"/>
    <property type="match status" value="1"/>
</dbReference>
<dbReference type="Pfam" id="PF00092">
    <property type="entry name" value="VWA"/>
    <property type="match status" value="1"/>
</dbReference>
<feature type="transmembrane region" description="Helical" evidence="5">
    <location>
        <begin position="61"/>
        <end position="78"/>
    </location>
</feature>
<dbReference type="SUPFAM" id="SSF53300">
    <property type="entry name" value="vWA-like"/>
    <property type="match status" value="1"/>
</dbReference>
<reference evidence="7 8" key="1">
    <citation type="submission" date="2013-12" db="EMBL/GenBank/DDBJ databases">
        <authorList>
            <consortium name="DOE Joint Genome Institute"/>
            <person name="Eisen J."/>
            <person name="Huntemann M."/>
            <person name="Han J."/>
            <person name="Chen A."/>
            <person name="Kyrpides N."/>
            <person name="Mavromatis K."/>
            <person name="Markowitz V."/>
            <person name="Palaniappan K."/>
            <person name="Ivanova N."/>
            <person name="Schaumberg A."/>
            <person name="Pati A."/>
            <person name="Liolios K."/>
            <person name="Nordberg H.P."/>
            <person name="Cantor M.N."/>
            <person name="Hua S.X."/>
            <person name="Woyke T."/>
        </authorList>
    </citation>
    <scope>NUCLEOTIDE SEQUENCE [LARGE SCALE GENOMIC DNA]</scope>
    <source>
        <strain evidence="8">DSM 19437</strain>
    </source>
</reference>
<dbReference type="HOGENOM" id="CLU_024570_0_0_10"/>
<dbReference type="AlphaFoldDB" id="W0EZJ9"/>
<dbReference type="KEGG" id="nso:NIASO_07290"/>
<keyword evidence="1" id="KW-1003">Cell membrane</keyword>
<dbReference type="STRING" id="929713.NIASO_07290"/>
<dbReference type="InterPro" id="IPR050768">
    <property type="entry name" value="UPF0353/GerABKA_families"/>
</dbReference>
<dbReference type="eggNOG" id="COG2304">
    <property type="taxonomic scope" value="Bacteria"/>
</dbReference>
<dbReference type="Pfam" id="PF07584">
    <property type="entry name" value="BatA"/>
    <property type="match status" value="1"/>
</dbReference>
<evidence type="ECO:0000256" key="5">
    <source>
        <dbReference type="SAM" id="Phobius"/>
    </source>
</evidence>
<name>W0EZJ9_9BACT</name>
<dbReference type="PROSITE" id="PS50234">
    <property type="entry name" value="VWFA"/>
    <property type="match status" value="1"/>
</dbReference>
<feature type="transmembrane region" description="Helical" evidence="5">
    <location>
        <begin position="305"/>
        <end position="327"/>
    </location>
</feature>
<evidence type="ECO:0000256" key="4">
    <source>
        <dbReference type="ARBA" id="ARBA00023136"/>
    </source>
</evidence>
<accession>W0EZJ9</accession>
<dbReference type="PANTHER" id="PTHR22550:SF5">
    <property type="entry name" value="LEUCINE ZIPPER PROTEIN 4"/>
    <property type="match status" value="1"/>
</dbReference>
<dbReference type="InterPro" id="IPR036465">
    <property type="entry name" value="vWFA_dom_sf"/>
</dbReference>
<evidence type="ECO:0000256" key="2">
    <source>
        <dbReference type="ARBA" id="ARBA00022692"/>
    </source>
</evidence>
<keyword evidence="8" id="KW-1185">Reference proteome</keyword>
<evidence type="ECO:0000256" key="3">
    <source>
        <dbReference type="ARBA" id="ARBA00022989"/>
    </source>
</evidence>
<evidence type="ECO:0000313" key="8">
    <source>
        <dbReference type="Proteomes" id="UP000003586"/>
    </source>
</evidence>
<protein>
    <submittedName>
        <fullName evidence="7">Aerotolerance protein BatA</fullName>
    </submittedName>
</protein>
<dbReference type="Proteomes" id="UP000003586">
    <property type="component" value="Chromosome"/>
</dbReference>
<dbReference type="SMART" id="SM00327">
    <property type="entry name" value="VWA"/>
    <property type="match status" value="1"/>
</dbReference>
<keyword evidence="4 5" id="KW-0472">Membrane</keyword>
<dbReference type="OrthoDB" id="6206554at2"/>
<dbReference type="InterPro" id="IPR024163">
    <property type="entry name" value="Aerotolerance_reg_N"/>
</dbReference>
<proteinExistence type="predicted"/>
<feature type="transmembrane region" description="Helical" evidence="5">
    <location>
        <begin position="12"/>
        <end position="31"/>
    </location>
</feature>
<evidence type="ECO:0000259" key="6">
    <source>
        <dbReference type="PROSITE" id="PS50234"/>
    </source>
</evidence>
<keyword evidence="3 5" id="KW-1133">Transmembrane helix</keyword>
<evidence type="ECO:0000256" key="1">
    <source>
        <dbReference type="ARBA" id="ARBA00022475"/>
    </source>
</evidence>
<feature type="domain" description="VWFA" evidence="6">
    <location>
        <begin position="95"/>
        <end position="286"/>
    </location>
</feature>
<organism evidence="7 8">
    <name type="scientific">Niabella soli DSM 19437</name>
    <dbReference type="NCBI Taxonomy" id="929713"/>
    <lineage>
        <taxon>Bacteria</taxon>
        <taxon>Pseudomonadati</taxon>
        <taxon>Bacteroidota</taxon>
        <taxon>Chitinophagia</taxon>
        <taxon>Chitinophagales</taxon>
        <taxon>Chitinophagaceae</taxon>
        <taxon>Niabella</taxon>
    </lineage>
</organism>
<evidence type="ECO:0000313" key="7">
    <source>
        <dbReference type="EMBL" id="AHF15013.1"/>
    </source>
</evidence>
<dbReference type="InterPro" id="IPR002035">
    <property type="entry name" value="VWF_A"/>
</dbReference>
<sequence>MIYDWFENIVFVWPENFIFMAIIPFLIWQYLKKDKTGKGAILASNINYKIPSTFKTRFRHLPFILRMLAIALLITALARPQHQQQLSRSEGQGIDIMLTMDVSGSMLTQDIKPRRFTVAKEVAIDFVKKRPTDRIGLVIFSGEAFTKVPLTFDKRTLLEQLQDLKVMDGGYIEPGTLIGEGLATAVSRIRKGTSKTKVIILLTDGKEDAPPTRIIDPQTALEIAKANNVRVYCIGLGVSEFTEDQMADGVRNFLDEDLLKKIANETGGRYYHAVDRNSLQAIYSQIDKLEKTKVEVIQYKKTEEMFLPLVLAVLALLFLEIILRYTVFRRFP</sequence>
<gene>
    <name evidence="7" type="ORF">NIASO_07290</name>
</gene>
<dbReference type="Gene3D" id="3.40.50.410">
    <property type="entry name" value="von Willebrand factor, type A domain"/>
    <property type="match status" value="1"/>
</dbReference>
<dbReference type="EMBL" id="CP007035">
    <property type="protein sequence ID" value="AHF15013.1"/>
    <property type="molecule type" value="Genomic_DNA"/>
</dbReference>
<keyword evidence="2 5" id="KW-0812">Transmembrane</keyword>